<organism evidence="1 2">
    <name type="scientific">Pogonophryne albipinna</name>
    <dbReference type="NCBI Taxonomy" id="1090488"/>
    <lineage>
        <taxon>Eukaryota</taxon>
        <taxon>Metazoa</taxon>
        <taxon>Chordata</taxon>
        <taxon>Craniata</taxon>
        <taxon>Vertebrata</taxon>
        <taxon>Euteleostomi</taxon>
        <taxon>Actinopterygii</taxon>
        <taxon>Neopterygii</taxon>
        <taxon>Teleostei</taxon>
        <taxon>Neoteleostei</taxon>
        <taxon>Acanthomorphata</taxon>
        <taxon>Eupercaria</taxon>
        <taxon>Perciformes</taxon>
        <taxon>Notothenioidei</taxon>
        <taxon>Pogonophryne</taxon>
    </lineage>
</organism>
<gene>
    <name evidence="1" type="ORF">JOQ06_000815</name>
</gene>
<sequence>MKTNTTVKFVWQGNDEAWIGLDREHKTPHSQRSWMLTVVASSHSVDRDLSDCPARDKASDDLPTPFCPRSTILNAPLWLLNADWATADWLKDSSRGTAVSLMGNVTGASLPGIQSQSSDTASSLRSWCLRGAVVVSASSARFRSSVRGAYPASLTAAGADGAQKRRSTSRLIKCQEDIAGALHYVRGSQRRQMTEISALIRNQDGIDERSRRPRGNTPVCQ</sequence>
<reference evidence="1" key="1">
    <citation type="submission" date="2022-11" db="EMBL/GenBank/DDBJ databases">
        <title>Chromosome-level genome of Pogonophryne albipinna.</title>
        <authorList>
            <person name="Jo E."/>
        </authorList>
    </citation>
    <scope>NUCLEOTIDE SEQUENCE</scope>
    <source>
        <strain evidence="1">SGF0006</strain>
        <tissue evidence="1">Muscle</tissue>
    </source>
</reference>
<accession>A0AAD6B3H0</accession>
<dbReference type="EMBL" id="JAPTMU010000010">
    <property type="protein sequence ID" value="KAJ4936213.1"/>
    <property type="molecule type" value="Genomic_DNA"/>
</dbReference>
<evidence type="ECO:0000313" key="2">
    <source>
        <dbReference type="Proteomes" id="UP001219934"/>
    </source>
</evidence>
<protein>
    <submittedName>
        <fullName evidence="1">Uncharacterized protein</fullName>
    </submittedName>
</protein>
<dbReference type="AlphaFoldDB" id="A0AAD6B3H0"/>
<proteinExistence type="predicted"/>
<keyword evidence="2" id="KW-1185">Reference proteome</keyword>
<evidence type="ECO:0000313" key="1">
    <source>
        <dbReference type="EMBL" id="KAJ4936213.1"/>
    </source>
</evidence>
<name>A0AAD6B3H0_9TELE</name>
<comment type="caution">
    <text evidence="1">The sequence shown here is derived from an EMBL/GenBank/DDBJ whole genome shotgun (WGS) entry which is preliminary data.</text>
</comment>
<dbReference type="Proteomes" id="UP001219934">
    <property type="component" value="Unassembled WGS sequence"/>
</dbReference>